<evidence type="ECO:0000313" key="1">
    <source>
        <dbReference type="EMBL" id="SVC15369.1"/>
    </source>
</evidence>
<dbReference type="AlphaFoldDB" id="A0A382JUE0"/>
<organism evidence="1">
    <name type="scientific">marine metagenome</name>
    <dbReference type="NCBI Taxonomy" id="408172"/>
    <lineage>
        <taxon>unclassified sequences</taxon>
        <taxon>metagenomes</taxon>
        <taxon>ecological metagenomes</taxon>
    </lineage>
</organism>
<accession>A0A382JUE0</accession>
<sequence>MGKMKFVICMVLFLNSCATLKIKLNPINQSNAESDDGSDEKVEKIWLEYFDILNNGE</sequence>
<feature type="non-terminal residue" evidence="1">
    <location>
        <position position="57"/>
    </location>
</feature>
<name>A0A382JUE0_9ZZZZ</name>
<proteinExistence type="predicted"/>
<dbReference type="EMBL" id="UINC01076318">
    <property type="protein sequence ID" value="SVC15369.1"/>
    <property type="molecule type" value="Genomic_DNA"/>
</dbReference>
<gene>
    <name evidence="1" type="ORF">METZ01_LOCUS268223</name>
</gene>
<reference evidence="1" key="1">
    <citation type="submission" date="2018-05" db="EMBL/GenBank/DDBJ databases">
        <authorList>
            <person name="Lanie J.A."/>
            <person name="Ng W.-L."/>
            <person name="Kazmierczak K.M."/>
            <person name="Andrzejewski T.M."/>
            <person name="Davidsen T.M."/>
            <person name="Wayne K.J."/>
            <person name="Tettelin H."/>
            <person name="Glass J.I."/>
            <person name="Rusch D."/>
            <person name="Podicherti R."/>
            <person name="Tsui H.-C.T."/>
            <person name="Winkler M.E."/>
        </authorList>
    </citation>
    <scope>NUCLEOTIDE SEQUENCE</scope>
</reference>
<protein>
    <submittedName>
        <fullName evidence="1">Uncharacterized protein</fullName>
    </submittedName>
</protein>